<name>A0A2S9WZ32_9NEIS</name>
<proteinExistence type="predicted"/>
<comment type="caution">
    <text evidence="2">The sequence shown here is derived from an EMBL/GenBank/DDBJ whole genome shotgun (WGS) entry which is preliminary data.</text>
</comment>
<reference evidence="2 3" key="1">
    <citation type="submission" date="2017-01" db="EMBL/GenBank/DDBJ databases">
        <title>New insights into the genetic diversity of Chromobacterium isolated from tropical freshwater lake.</title>
        <authorList>
            <person name="Santos A.B."/>
            <person name="Nascimento A.M."/>
            <person name="Da Silva P.C."/>
        </authorList>
    </citation>
    <scope>NUCLEOTIDE SEQUENCE [LARGE SCALE GENOMIC DNA]</scope>
    <source>
        <strain evidence="2 3">56AF</strain>
    </source>
</reference>
<feature type="compositionally biased region" description="Polar residues" evidence="1">
    <location>
        <begin position="123"/>
        <end position="146"/>
    </location>
</feature>
<dbReference type="Proteomes" id="UP000239469">
    <property type="component" value="Unassembled WGS sequence"/>
</dbReference>
<gene>
    <name evidence="2" type="ORF">BUE93_20860</name>
</gene>
<sequence>MNFYKRFMGDYARATAHLSLAEHGAYTLLLDHYYATEKGLPADPVALFRICRAFTQEEQAAVQAVIDQFFPVAGDGMRHNSRADEQITEDMARIAIARENGKRGGRRKQTQPEPNGNPAGLQNKPNGFANGNQEENQTETQRASSPQPEPEHTTEPIGSFVCETRTPANDRAGIPVPADLEIDRTALLTATQLHLDADVELQRFIAHHQAQSTTRRDAAAWQAQFRKWLLDQHQFNADRERVTQSRMANSTTIHDQRTAAANTIGVGEQYLTGGHGYDAIPA</sequence>
<protein>
    <recommendedName>
        <fullName evidence="4">DUF1376 domain-containing protein</fullName>
    </recommendedName>
</protein>
<dbReference type="Pfam" id="PF07120">
    <property type="entry name" value="DUF1376"/>
    <property type="match status" value="1"/>
</dbReference>
<feature type="region of interest" description="Disordered" evidence="1">
    <location>
        <begin position="98"/>
        <end position="156"/>
    </location>
</feature>
<dbReference type="AlphaFoldDB" id="A0A2S9WZ32"/>
<evidence type="ECO:0000313" key="2">
    <source>
        <dbReference type="EMBL" id="PRP68719.1"/>
    </source>
</evidence>
<accession>A0A2S9WZ32</accession>
<dbReference type="EMBL" id="MTBD01000058">
    <property type="protein sequence ID" value="PRP68719.1"/>
    <property type="molecule type" value="Genomic_DNA"/>
</dbReference>
<evidence type="ECO:0008006" key="4">
    <source>
        <dbReference type="Google" id="ProtNLM"/>
    </source>
</evidence>
<dbReference type="OrthoDB" id="5526813at2"/>
<dbReference type="InterPro" id="IPR010781">
    <property type="entry name" value="DUF1376"/>
</dbReference>
<dbReference type="RefSeq" id="WP_106078127.1">
    <property type="nucleotide sequence ID" value="NZ_MTBD01000058.1"/>
</dbReference>
<evidence type="ECO:0000256" key="1">
    <source>
        <dbReference type="SAM" id="MobiDB-lite"/>
    </source>
</evidence>
<organism evidence="2 3">
    <name type="scientific">Chromobacterium amazonense</name>
    <dbReference type="NCBI Taxonomy" id="1382803"/>
    <lineage>
        <taxon>Bacteria</taxon>
        <taxon>Pseudomonadati</taxon>
        <taxon>Pseudomonadota</taxon>
        <taxon>Betaproteobacteria</taxon>
        <taxon>Neisseriales</taxon>
        <taxon>Chromobacteriaceae</taxon>
        <taxon>Chromobacterium</taxon>
    </lineage>
</organism>
<evidence type="ECO:0000313" key="3">
    <source>
        <dbReference type="Proteomes" id="UP000239469"/>
    </source>
</evidence>